<dbReference type="GO" id="GO:0009279">
    <property type="term" value="C:cell outer membrane"/>
    <property type="evidence" value="ECO:0007669"/>
    <property type="project" value="UniProtKB-SubCell"/>
</dbReference>
<comment type="similarity">
    <text evidence="2">Belongs to the SusD family.</text>
</comment>
<name>A0A7Z7PZP9_9FLAO</name>
<dbReference type="InterPro" id="IPR012944">
    <property type="entry name" value="SusD_RagB_dom"/>
</dbReference>
<organism evidence="9 10">
    <name type="scientific">Elizabethkingia anophelis</name>
    <dbReference type="NCBI Taxonomy" id="1117645"/>
    <lineage>
        <taxon>Bacteria</taxon>
        <taxon>Pseudomonadati</taxon>
        <taxon>Bacteroidota</taxon>
        <taxon>Flavobacteriia</taxon>
        <taxon>Flavobacteriales</taxon>
        <taxon>Weeksellaceae</taxon>
        <taxon>Elizabethkingia</taxon>
    </lineage>
</organism>
<dbReference type="InterPro" id="IPR011990">
    <property type="entry name" value="TPR-like_helical_dom_sf"/>
</dbReference>
<evidence type="ECO:0000256" key="1">
    <source>
        <dbReference type="ARBA" id="ARBA00004442"/>
    </source>
</evidence>
<dbReference type="AlphaFoldDB" id="A0A7Z7PZP9"/>
<comment type="caution">
    <text evidence="9">The sequence shown here is derived from an EMBL/GenBank/DDBJ whole genome shotgun (WGS) entry which is preliminary data.</text>
</comment>
<dbReference type="EMBL" id="UFYD01000001">
    <property type="protein sequence ID" value="STD02476.1"/>
    <property type="molecule type" value="Genomic_DNA"/>
</dbReference>
<feature type="chain" id="PRO_5030784491" evidence="6">
    <location>
        <begin position="28"/>
        <end position="514"/>
    </location>
</feature>
<evidence type="ECO:0000256" key="4">
    <source>
        <dbReference type="ARBA" id="ARBA00023136"/>
    </source>
</evidence>
<dbReference type="Pfam" id="PF07980">
    <property type="entry name" value="SusD_RagB"/>
    <property type="match status" value="1"/>
</dbReference>
<gene>
    <name evidence="9" type="ORF">NCTC10588_01790</name>
</gene>
<evidence type="ECO:0000256" key="2">
    <source>
        <dbReference type="ARBA" id="ARBA00006275"/>
    </source>
</evidence>
<reference evidence="9 10" key="1">
    <citation type="submission" date="2018-06" db="EMBL/GenBank/DDBJ databases">
        <authorList>
            <consortium name="Pathogen Informatics"/>
            <person name="Doyle S."/>
        </authorList>
    </citation>
    <scope>NUCLEOTIDE SEQUENCE [LARGE SCALE GENOMIC DNA]</scope>
    <source>
        <strain evidence="9 10">NCTC10588</strain>
    </source>
</reference>
<evidence type="ECO:0000259" key="7">
    <source>
        <dbReference type="Pfam" id="PF07980"/>
    </source>
</evidence>
<dbReference type="Proteomes" id="UP000254876">
    <property type="component" value="Unassembled WGS sequence"/>
</dbReference>
<keyword evidence="5" id="KW-0998">Cell outer membrane</keyword>
<evidence type="ECO:0000313" key="9">
    <source>
        <dbReference type="EMBL" id="STD02476.1"/>
    </source>
</evidence>
<keyword evidence="3 6" id="KW-0732">Signal</keyword>
<accession>A0A7Z7PZP9</accession>
<proteinExistence type="inferred from homology"/>
<dbReference type="SUPFAM" id="SSF48452">
    <property type="entry name" value="TPR-like"/>
    <property type="match status" value="1"/>
</dbReference>
<evidence type="ECO:0000256" key="5">
    <source>
        <dbReference type="ARBA" id="ARBA00023237"/>
    </source>
</evidence>
<protein>
    <submittedName>
        <fullName evidence="9">SusD family</fullName>
    </submittedName>
</protein>
<evidence type="ECO:0000259" key="8">
    <source>
        <dbReference type="Pfam" id="PF14322"/>
    </source>
</evidence>
<dbReference type="InterPro" id="IPR033985">
    <property type="entry name" value="SusD-like_N"/>
</dbReference>
<feature type="domain" description="RagB/SusD" evidence="7">
    <location>
        <begin position="347"/>
        <end position="486"/>
    </location>
</feature>
<dbReference type="RefSeq" id="WP_221628808.1">
    <property type="nucleotide sequence ID" value="NZ_CP071530.1"/>
</dbReference>
<comment type="subcellular location">
    <subcellularLocation>
        <location evidence="1">Cell outer membrane</location>
    </subcellularLocation>
</comment>
<dbReference type="Gene3D" id="1.25.40.390">
    <property type="match status" value="1"/>
</dbReference>
<sequence>MKKIKTNKIYKITAVLFLSVITLGTLSSCSTDNITDVQNKGAFDSENFYQNRDQAFQALVATYDPIGKYASSTQNMIIFLNAASDDFYSGGGSGSDGVGVQGFANYSIDPIIMPQSYWNIYFQGISRANTLIEKLPEIPMDANEKARFNAEALTLRSMYYFELLRMFKNIPLILKSVKASDNYFNIPQEDPKKVYQQIENDMLAAIPVLPVSVPTGENGRLTQGAAKALLGKIYLYDGKKDLAAAQFADVNGAPGGTSQYGYKLLTNFNNLWDFKNKFNSESVFELVCTSNVNATWAIMPGQSRGNIVSQMVGPRSFGRTDAGIAAKVRDIYTGGWGFNTVTEDLFNFMQGDPRMDATIYNAKKLKEDGYINYVSGYKDTGYFLNKFLPTQADRGTGGGNVELNFAQDFYIIRLADTYLMEAEALNGSGARAQALLDAVRQRVGLSSVPVSMQAIKDERRRELAGEGHRWFDLVRWGDAPMVLGNKGFKPNKNEILPIPYKELINTVIKQNPGY</sequence>
<evidence type="ECO:0000313" key="10">
    <source>
        <dbReference type="Proteomes" id="UP000254876"/>
    </source>
</evidence>
<dbReference type="Pfam" id="PF14322">
    <property type="entry name" value="SusD-like_3"/>
    <property type="match status" value="1"/>
</dbReference>
<keyword evidence="4" id="KW-0472">Membrane</keyword>
<evidence type="ECO:0000256" key="6">
    <source>
        <dbReference type="SAM" id="SignalP"/>
    </source>
</evidence>
<feature type="domain" description="SusD-like N-terminal" evidence="8">
    <location>
        <begin position="113"/>
        <end position="235"/>
    </location>
</feature>
<dbReference type="CDD" id="cd08977">
    <property type="entry name" value="SusD"/>
    <property type="match status" value="1"/>
</dbReference>
<dbReference type="PROSITE" id="PS51257">
    <property type="entry name" value="PROKAR_LIPOPROTEIN"/>
    <property type="match status" value="1"/>
</dbReference>
<evidence type="ECO:0000256" key="3">
    <source>
        <dbReference type="ARBA" id="ARBA00022729"/>
    </source>
</evidence>
<feature type="signal peptide" evidence="6">
    <location>
        <begin position="1"/>
        <end position="27"/>
    </location>
</feature>